<name>A0A3S4TLE0_9GAMM</name>
<protein>
    <submittedName>
        <fullName evidence="1">Uncharacterized protein</fullName>
    </submittedName>
</protein>
<reference evidence="1 2" key="1">
    <citation type="submission" date="2018-11" db="EMBL/GenBank/DDBJ databases">
        <title>Photobacterium sp. BEI247 sp. nov., a marine bacterium isolated from Yongle Blue Hole in the South China Sea.</title>
        <authorList>
            <person name="Wang X."/>
        </authorList>
    </citation>
    <scope>NUCLEOTIDE SEQUENCE [LARGE SCALE GENOMIC DNA]</scope>
    <source>
        <strain evidence="2">BEI247</strain>
    </source>
</reference>
<gene>
    <name evidence="1" type="ORF">EDI28_11380</name>
</gene>
<keyword evidence="2" id="KW-1185">Reference proteome</keyword>
<organism evidence="1 2">
    <name type="scientific">Photobacterium chitinilyticum</name>
    <dbReference type="NCBI Taxonomy" id="2485123"/>
    <lineage>
        <taxon>Bacteria</taxon>
        <taxon>Pseudomonadati</taxon>
        <taxon>Pseudomonadota</taxon>
        <taxon>Gammaproteobacteria</taxon>
        <taxon>Vibrionales</taxon>
        <taxon>Vibrionaceae</taxon>
        <taxon>Photobacterium</taxon>
    </lineage>
</organism>
<evidence type="ECO:0000313" key="1">
    <source>
        <dbReference type="EMBL" id="RWX55161.1"/>
    </source>
</evidence>
<dbReference type="AlphaFoldDB" id="A0A3S4TLE0"/>
<sequence>MVLMAYRNSTYNLLALILVLMISLITKPVLGISVHKMNMVTTPSTTSQMPLMSHQHPVTASEEVASNNCHQPAHLLSEAPSECCANTDSVTSSCSDCDLTHCQPYSSYLPIGNEAFSDFPHDRLIPQLTPVHPVSRTETLFRPPIL</sequence>
<dbReference type="EMBL" id="RJLM01000004">
    <property type="protein sequence ID" value="RWX55161.1"/>
    <property type="molecule type" value="Genomic_DNA"/>
</dbReference>
<accession>A0A3S4TLE0</accession>
<dbReference type="Proteomes" id="UP000287563">
    <property type="component" value="Unassembled WGS sequence"/>
</dbReference>
<evidence type="ECO:0000313" key="2">
    <source>
        <dbReference type="Proteomes" id="UP000287563"/>
    </source>
</evidence>
<comment type="caution">
    <text evidence="1">The sequence shown here is derived from an EMBL/GenBank/DDBJ whole genome shotgun (WGS) entry which is preliminary data.</text>
</comment>
<proteinExistence type="predicted"/>